<dbReference type="GO" id="GO:0005524">
    <property type="term" value="F:ATP binding"/>
    <property type="evidence" value="ECO:0007669"/>
    <property type="project" value="UniProtKB-KW"/>
</dbReference>
<dbReference type="SUPFAM" id="SSF63999">
    <property type="entry name" value="Thiamin pyrophosphokinase, catalytic domain"/>
    <property type="match status" value="1"/>
</dbReference>
<keyword evidence="2" id="KW-0547">Nucleotide-binding</keyword>
<dbReference type="Pfam" id="PF04263">
    <property type="entry name" value="TPK_catalytic"/>
    <property type="match status" value="1"/>
</dbReference>
<dbReference type="GO" id="GO:0006772">
    <property type="term" value="P:thiamine metabolic process"/>
    <property type="evidence" value="ECO:0007669"/>
    <property type="project" value="UniProtKB-UniRule"/>
</dbReference>
<proteinExistence type="predicted"/>
<dbReference type="InterPro" id="IPR036759">
    <property type="entry name" value="TPK_catalytic_sf"/>
</dbReference>
<dbReference type="InterPro" id="IPR053149">
    <property type="entry name" value="TPK"/>
</dbReference>
<gene>
    <name evidence="7" type="ORF">IAA63_07085</name>
</gene>
<evidence type="ECO:0000256" key="2">
    <source>
        <dbReference type="ARBA" id="ARBA00022741"/>
    </source>
</evidence>
<evidence type="ECO:0000256" key="1">
    <source>
        <dbReference type="ARBA" id="ARBA00022679"/>
    </source>
</evidence>
<evidence type="ECO:0000313" key="8">
    <source>
        <dbReference type="Proteomes" id="UP000886723"/>
    </source>
</evidence>
<dbReference type="SMART" id="SM00983">
    <property type="entry name" value="TPK_B1_binding"/>
    <property type="match status" value="1"/>
</dbReference>
<dbReference type="GO" id="GO:0016301">
    <property type="term" value="F:kinase activity"/>
    <property type="evidence" value="ECO:0007669"/>
    <property type="project" value="UniProtKB-KW"/>
</dbReference>
<dbReference type="GO" id="GO:0009229">
    <property type="term" value="P:thiamine diphosphate biosynthetic process"/>
    <property type="evidence" value="ECO:0007669"/>
    <property type="project" value="InterPro"/>
</dbReference>
<dbReference type="SUPFAM" id="SSF63862">
    <property type="entry name" value="Thiamin pyrophosphokinase, substrate-binding domain"/>
    <property type="match status" value="1"/>
</dbReference>
<reference evidence="7" key="2">
    <citation type="journal article" date="2021" name="PeerJ">
        <title>Extensive microbial diversity within the chicken gut microbiome revealed by metagenomics and culture.</title>
        <authorList>
            <person name="Gilroy R."/>
            <person name="Ravi A."/>
            <person name="Getino M."/>
            <person name="Pursley I."/>
            <person name="Horton D.L."/>
            <person name="Alikhan N.F."/>
            <person name="Baker D."/>
            <person name="Gharbi K."/>
            <person name="Hall N."/>
            <person name="Watson M."/>
            <person name="Adriaenssens E.M."/>
            <person name="Foster-Nyarko E."/>
            <person name="Jarju S."/>
            <person name="Secka A."/>
            <person name="Antonio M."/>
            <person name="Oren A."/>
            <person name="Chaudhuri R.R."/>
            <person name="La Ragione R."/>
            <person name="Hildebrand F."/>
            <person name="Pallen M.J."/>
        </authorList>
    </citation>
    <scope>NUCLEOTIDE SEQUENCE</scope>
    <source>
        <strain evidence="7">ChiBcec2-4451</strain>
    </source>
</reference>
<evidence type="ECO:0000259" key="6">
    <source>
        <dbReference type="SMART" id="SM00983"/>
    </source>
</evidence>
<dbReference type="PANTHER" id="PTHR41299:SF1">
    <property type="entry name" value="THIAMINE PYROPHOSPHOKINASE"/>
    <property type="match status" value="1"/>
</dbReference>
<dbReference type="NCBIfam" id="TIGR01378">
    <property type="entry name" value="thi_PPkinase"/>
    <property type="match status" value="1"/>
</dbReference>
<protein>
    <recommendedName>
        <fullName evidence="5">Thiamine diphosphokinase</fullName>
        <ecNumber evidence="5">2.7.6.2</ecNumber>
    </recommendedName>
</protein>
<comment type="caution">
    <text evidence="7">The sequence shown here is derived from an EMBL/GenBank/DDBJ whole genome shotgun (WGS) entry which is preliminary data.</text>
</comment>
<dbReference type="GO" id="GO:0004788">
    <property type="term" value="F:thiamine diphosphokinase activity"/>
    <property type="evidence" value="ECO:0007669"/>
    <property type="project" value="UniProtKB-UniRule"/>
</dbReference>
<organism evidence="7 8">
    <name type="scientific">Candidatus Pullilachnospira stercoravium</name>
    <dbReference type="NCBI Taxonomy" id="2840913"/>
    <lineage>
        <taxon>Bacteria</taxon>
        <taxon>Bacillati</taxon>
        <taxon>Bacillota</taxon>
        <taxon>Clostridia</taxon>
        <taxon>Lachnospirales</taxon>
        <taxon>Lachnospiraceae</taxon>
        <taxon>Lachnospiraceae incertae sedis</taxon>
        <taxon>Candidatus Pullilachnospira</taxon>
    </lineage>
</organism>
<evidence type="ECO:0000256" key="4">
    <source>
        <dbReference type="ARBA" id="ARBA00022840"/>
    </source>
</evidence>
<evidence type="ECO:0000256" key="5">
    <source>
        <dbReference type="NCBIfam" id="TIGR01378"/>
    </source>
</evidence>
<dbReference type="AlphaFoldDB" id="A0A9D1NU35"/>
<accession>A0A9D1NU35</accession>
<keyword evidence="1 7" id="KW-0808">Transferase</keyword>
<dbReference type="Gene3D" id="3.40.50.10240">
    <property type="entry name" value="Thiamin pyrophosphokinase, catalytic domain"/>
    <property type="match status" value="1"/>
</dbReference>
<name>A0A9D1NU35_9FIRM</name>
<dbReference type="InterPro" id="IPR036371">
    <property type="entry name" value="TPK_B1-bd_sf"/>
</dbReference>
<dbReference type="InterPro" id="IPR007371">
    <property type="entry name" value="TPK_catalytic"/>
</dbReference>
<evidence type="ECO:0000313" key="7">
    <source>
        <dbReference type="EMBL" id="HIV12887.1"/>
    </source>
</evidence>
<sequence length="216" mass="24217">MRTVIITGGNIERDFALSFLKQWHPSCLLAVDGGLAFCYEKRLRPDCIMGDFDSVDPEVIRWYRGQGEIPIREYNPVKDATDTCIALDYALEQGSSEIAILGGTGTRLDHVLCNIQILKRAYVKGVSAFLLDPHNRISLPVGKAFAIRKEEQYGSYVSFFPLGEEVEGLTLEGFKYPLDHYRLRNLEGLGVSNEITADTAHVSWETGILVMIQSRD</sequence>
<dbReference type="Proteomes" id="UP000886723">
    <property type="component" value="Unassembled WGS sequence"/>
</dbReference>
<evidence type="ECO:0000256" key="3">
    <source>
        <dbReference type="ARBA" id="ARBA00022777"/>
    </source>
</evidence>
<keyword evidence="3" id="KW-0418">Kinase</keyword>
<dbReference type="EMBL" id="DVON01000158">
    <property type="protein sequence ID" value="HIV12887.1"/>
    <property type="molecule type" value="Genomic_DNA"/>
</dbReference>
<dbReference type="EC" id="2.7.6.2" evidence="5"/>
<dbReference type="InterPro" id="IPR006282">
    <property type="entry name" value="Thi_PPkinase"/>
</dbReference>
<dbReference type="InterPro" id="IPR007373">
    <property type="entry name" value="Thiamin_PyroPKinase_B1-bd"/>
</dbReference>
<dbReference type="PANTHER" id="PTHR41299">
    <property type="entry name" value="THIAMINE PYROPHOSPHOKINASE"/>
    <property type="match status" value="1"/>
</dbReference>
<dbReference type="Pfam" id="PF04265">
    <property type="entry name" value="TPK_B1_binding"/>
    <property type="match status" value="1"/>
</dbReference>
<dbReference type="CDD" id="cd07995">
    <property type="entry name" value="TPK"/>
    <property type="match status" value="1"/>
</dbReference>
<dbReference type="GO" id="GO:0030975">
    <property type="term" value="F:thiamine binding"/>
    <property type="evidence" value="ECO:0007669"/>
    <property type="project" value="InterPro"/>
</dbReference>
<keyword evidence="4" id="KW-0067">ATP-binding</keyword>
<feature type="domain" description="Thiamin pyrophosphokinase thiamin-binding" evidence="6">
    <location>
        <begin position="142"/>
        <end position="210"/>
    </location>
</feature>
<reference evidence="7" key="1">
    <citation type="submission" date="2020-10" db="EMBL/GenBank/DDBJ databases">
        <authorList>
            <person name="Gilroy R."/>
        </authorList>
    </citation>
    <scope>NUCLEOTIDE SEQUENCE</scope>
    <source>
        <strain evidence="7">ChiBcec2-4451</strain>
    </source>
</reference>